<dbReference type="InterPro" id="IPR000504">
    <property type="entry name" value="RRM_dom"/>
</dbReference>
<dbReference type="PROSITE" id="PS50102">
    <property type="entry name" value="RRM"/>
    <property type="match status" value="1"/>
</dbReference>
<dbReference type="InterPro" id="IPR012677">
    <property type="entry name" value="Nucleotide-bd_a/b_plait_sf"/>
</dbReference>
<dbReference type="GO" id="GO:0003723">
    <property type="term" value="F:RNA binding"/>
    <property type="evidence" value="ECO:0007669"/>
    <property type="project" value="UniProtKB-UniRule"/>
</dbReference>
<reference evidence="4" key="1">
    <citation type="journal article" date="2018" name="BMC Genomics">
        <title>Comparative genomics of the wheat fungal pathogen Pyrenophora tritici-repentis reveals chromosomal variations and genome plasticity.</title>
        <authorList>
            <person name="Moolhuijzen P."/>
            <person name="See P.T."/>
            <person name="Hane J.K."/>
            <person name="Shi G."/>
            <person name="Liu Z."/>
            <person name="Oliver R.P."/>
            <person name="Moffat C.S."/>
        </authorList>
    </citation>
    <scope>NUCLEOTIDE SEQUENCE [LARGE SCALE GENOMIC DNA]</scope>
    <source>
        <strain evidence="4">M4</strain>
    </source>
</reference>
<evidence type="ECO:0000256" key="1">
    <source>
        <dbReference type="PROSITE-ProRule" id="PRU00176"/>
    </source>
</evidence>
<name>A0A2W1GTM7_9PLEO</name>
<evidence type="ECO:0000259" key="3">
    <source>
        <dbReference type="PROSITE" id="PS50102"/>
    </source>
</evidence>
<dbReference type="OMA" id="WELVMAG"/>
<reference evidence="5" key="2">
    <citation type="submission" date="2021-05" db="EMBL/GenBank/DDBJ databases">
        <authorList>
            <person name="Moolhuijzen P.M."/>
            <person name="Moffat C.S."/>
        </authorList>
    </citation>
    <scope>NUCLEOTIDE SEQUENCE</scope>
    <source>
        <strain evidence="5">86-124</strain>
    </source>
</reference>
<dbReference type="EMBL" id="NRDI02000005">
    <property type="protein sequence ID" value="KAI1515992.1"/>
    <property type="molecule type" value="Genomic_DNA"/>
</dbReference>
<dbReference type="Gene3D" id="3.30.70.330">
    <property type="match status" value="1"/>
</dbReference>
<evidence type="ECO:0000313" key="5">
    <source>
        <dbReference type="EMBL" id="KAI1515992.1"/>
    </source>
</evidence>
<reference evidence="7" key="4">
    <citation type="journal article" date="2022" name="Microb. Genom.">
        <title>A global pangenome for the wheat fungal pathogen Pyrenophora tritici-repentis and prediction of effector protein structural homology.</title>
        <authorList>
            <person name="Moolhuijzen P.M."/>
            <person name="See P.T."/>
            <person name="Shi G."/>
            <person name="Powell H.R."/>
            <person name="Cockram J."/>
            <person name="Jorgensen L.N."/>
            <person name="Benslimane H."/>
            <person name="Strelkov S.E."/>
            <person name="Turner J."/>
            <person name="Liu Z."/>
            <person name="Moffat C.S."/>
        </authorList>
    </citation>
    <scope>NUCLEOTIDE SEQUENCE [LARGE SCALE GENOMIC DNA]</scope>
</reference>
<dbReference type="OrthoDB" id="1049195at2759"/>
<dbReference type="Proteomes" id="UP000245464">
    <property type="component" value="Chromosome 3"/>
</dbReference>
<organism evidence="4 6">
    <name type="scientific">Pyrenophora tritici-repentis</name>
    <dbReference type="NCBI Taxonomy" id="45151"/>
    <lineage>
        <taxon>Eukaryota</taxon>
        <taxon>Fungi</taxon>
        <taxon>Dikarya</taxon>
        <taxon>Ascomycota</taxon>
        <taxon>Pezizomycotina</taxon>
        <taxon>Dothideomycetes</taxon>
        <taxon>Pleosporomycetidae</taxon>
        <taxon>Pleosporales</taxon>
        <taxon>Pleosporineae</taxon>
        <taxon>Pleosporaceae</taxon>
        <taxon>Pyrenophora</taxon>
    </lineage>
</organism>
<dbReference type="AlphaFoldDB" id="A0A2W1GTM7"/>
<evidence type="ECO:0000256" key="2">
    <source>
        <dbReference type="SAM" id="MobiDB-lite"/>
    </source>
</evidence>
<gene>
    <name evidence="5" type="ORF">Ptr86124_004529</name>
    <name evidence="4" type="ORF">PtrM4_086400</name>
</gene>
<feature type="domain" description="RRM" evidence="3">
    <location>
        <begin position="64"/>
        <end position="141"/>
    </location>
</feature>
<dbReference type="EMBL" id="NQIK02000003">
    <property type="protein sequence ID" value="KAF7573735.1"/>
    <property type="molecule type" value="Genomic_DNA"/>
</dbReference>
<keyword evidence="1" id="KW-0694">RNA-binding</keyword>
<feature type="region of interest" description="Disordered" evidence="2">
    <location>
        <begin position="1"/>
        <end position="55"/>
    </location>
</feature>
<sequence>MGDTSSEAETLSPANRAQQVLAKAAQSLHRRRAAPPRLPLPISFTRTSTPPPTPLPVEEAMKWVTIELSNYPTQFTHQDVLDLFQDFTISPEFTLPNAVNFTHPLRTFIKIAGQEEAKRAVHEMRWRLFGGRAISVKMAEDTGHEEVNQTAEEVIDETDHEDVNHTAGEVVDETGHQEFEQPAEEVVEETGHEGDKQKNEKLAVQQKIEIINIARAYYPHLASKVLEIREHVQGYDTFAFLQARDLIPVHGESDANMEPGENVVKWELVASGRSSGFSWKMEEGTDILSALKWLRDVLVTQGTMARVWGELEGADVRPDV</sequence>
<protein>
    <submittedName>
        <fullName evidence="4">DUF1777 multi-domain protein</fullName>
    </submittedName>
</protein>
<comment type="caution">
    <text evidence="4">The sequence shown here is derived from an EMBL/GenBank/DDBJ whole genome shotgun (WGS) entry which is preliminary data.</text>
</comment>
<feature type="compositionally biased region" description="Polar residues" evidence="2">
    <location>
        <begin position="1"/>
        <end position="18"/>
    </location>
</feature>
<proteinExistence type="predicted"/>
<accession>A0A2W1GTM7</accession>
<evidence type="ECO:0000313" key="4">
    <source>
        <dbReference type="EMBL" id="KAF7573735.1"/>
    </source>
</evidence>
<evidence type="ECO:0000313" key="7">
    <source>
        <dbReference type="Proteomes" id="UP000249757"/>
    </source>
</evidence>
<dbReference type="SUPFAM" id="SSF54928">
    <property type="entry name" value="RNA-binding domain, RBD"/>
    <property type="match status" value="1"/>
</dbReference>
<dbReference type="Proteomes" id="UP000249757">
    <property type="component" value="Unassembled WGS sequence"/>
</dbReference>
<reference evidence="5" key="3">
    <citation type="journal article" date="2022" name="bioRxiv">
        <title>A global pangenome for the wheat fungal pathogen Pyrenophora tritici-repentis and prediction of effector protein structural homology.</title>
        <authorList>
            <person name="Moolhuijzen P."/>
            <person name="See P.T."/>
            <person name="Shi G."/>
            <person name="Powell H.R."/>
            <person name="Cockram J."/>
            <person name="Jorgensen L.N."/>
            <person name="Benslimane H."/>
            <person name="Strelkov S.E."/>
            <person name="Turner J."/>
            <person name="Liu Z."/>
            <person name="Moffat C.S."/>
        </authorList>
    </citation>
    <scope>NUCLEOTIDE SEQUENCE</scope>
    <source>
        <strain evidence="5">86-124</strain>
    </source>
</reference>
<evidence type="ECO:0000313" key="6">
    <source>
        <dbReference type="Proteomes" id="UP000245464"/>
    </source>
</evidence>
<dbReference type="InterPro" id="IPR035979">
    <property type="entry name" value="RBD_domain_sf"/>
</dbReference>
<keyword evidence="7" id="KW-1185">Reference proteome</keyword>